<dbReference type="Pfam" id="PF00534">
    <property type="entry name" value="Glycos_transf_1"/>
    <property type="match status" value="1"/>
</dbReference>
<feature type="domain" description="Glycosyl transferase family 1" evidence="1">
    <location>
        <begin position="189"/>
        <end position="344"/>
    </location>
</feature>
<dbReference type="RefSeq" id="WP_313915570.1">
    <property type="nucleotide sequence ID" value="NZ_CP135076.1"/>
</dbReference>
<reference evidence="3 4" key="1">
    <citation type="submission" date="2023-09" db="EMBL/GenBank/DDBJ databases">
        <authorList>
            <person name="Rey-Velasco X."/>
        </authorList>
    </citation>
    <scope>NUCLEOTIDE SEQUENCE [LARGE SCALE GENOMIC DNA]</scope>
    <source>
        <strain evidence="3 4">W311</strain>
    </source>
</reference>
<evidence type="ECO:0000259" key="1">
    <source>
        <dbReference type="Pfam" id="PF00534"/>
    </source>
</evidence>
<dbReference type="Gene3D" id="3.40.50.2000">
    <property type="entry name" value="Glycogen Phosphorylase B"/>
    <property type="match status" value="2"/>
</dbReference>
<dbReference type="PANTHER" id="PTHR45947:SF3">
    <property type="entry name" value="SULFOQUINOVOSYL TRANSFERASE SQD2"/>
    <property type="match status" value="1"/>
</dbReference>
<dbReference type="InterPro" id="IPR050194">
    <property type="entry name" value="Glycosyltransferase_grp1"/>
</dbReference>
<proteinExistence type="predicted"/>
<dbReference type="InterPro" id="IPR028098">
    <property type="entry name" value="Glyco_trans_4-like_N"/>
</dbReference>
<name>A0ABZ0B8M8_9SPHN</name>
<accession>A0ABZ0B8M8</accession>
<dbReference type="Pfam" id="PF13579">
    <property type="entry name" value="Glyco_trans_4_4"/>
    <property type="match status" value="1"/>
</dbReference>
<dbReference type="InterPro" id="IPR001296">
    <property type="entry name" value="Glyco_trans_1"/>
</dbReference>
<evidence type="ECO:0000259" key="2">
    <source>
        <dbReference type="Pfam" id="PF13579"/>
    </source>
</evidence>
<dbReference type="PANTHER" id="PTHR45947">
    <property type="entry name" value="SULFOQUINOVOSYL TRANSFERASE SQD2"/>
    <property type="match status" value="1"/>
</dbReference>
<sequence length="377" mass="41863">MKRMRVVECIASLHERAAGTTVYFQRMMELLPGSDIEAIVLSTGAPAPDVPGQYFATDFSGCPWVAAMRPSRALREAMLMEARQADLIHSHGMWLLPNVYPGHAAVAANVPLVISPHGMLGREALRFSAFKKMAFWAVFQRRAAAAATCWHATSEKEAEELRAFGIDAPIAIMPIGVDFPALAGRSVRRQEVLFLGRLHPIKGIDALLRVWPGVAAQYPDWTLRIVGPRDDAAERYRARAEAALIPNLVFDDAVYGQEKWNCYRSAALFVLPTQNENFGVTISEALAAETPVICSDGAPWEGLRENRAGWWIPQTDDALRSALCAAIALPDSERRSMGRRGREWMLRDFSWEAVVAQTRDLYAWIGRGAPRPDFVYA</sequence>
<protein>
    <submittedName>
        <fullName evidence="3">Glycosyltransferase</fullName>
        <ecNumber evidence="3">2.4.-.-</ecNumber>
    </submittedName>
</protein>
<keyword evidence="3" id="KW-0328">Glycosyltransferase</keyword>
<feature type="domain" description="Glycosyltransferase subfamily 4-like N-terminal" evidence="2">
    <location>
        <begin position="19"/>
        <end position="176"/>
    </location>
</feature>
<evidence type="ECO:0000313" key="4">
    <source>
        <dbReference type="Proteomes" id="UP001302249"/>
    </source>
</evidence>
<keyword evidence="4" id="KW-1185">Reference proteome</keyword>
<dbReference type="SUPFAM" id="SSF53756">
    <property type="entry name" value="UDP-Glycosyltransferase/glycogen phosphorylase"/>
    <property type="match status" value="1"/>
</dbReference>
<dbReference type="EC" id="2.4.-.-" evidence="3"/>
<dbReference type="EMBL" id="CP135076">
    <property type="protein sequence ID" value="WNO53782.1"/>
    <property type="molecule type" value="Genomic_DNA"/>
</dbReference>
<evidence type="ECO:0000313" key="3">
    <source>
        <dbReference type="EMBL" id="WNO53782.1"/>
    </source>
</evidence>
<dbReference type="Proteomes" id="UP001302249">
    <property type="component" value="Chromosome"/>
</dbReference>
<keyword evidence="3" id="KW-0808">Transferase</keyword>
<organism evidence="3 4">
    <name type="scientific">Stakelama saccharophila</name>
    <dbReference type="NCBI Taxonomy" id="3075605"/>
    <lineage>
        <taxon>Bacteria</taxon>
        <taxon>Pseudomonadati</taxon>
        <taxon>Pseudomonadota</taxon>
        <taxon>Alphaproteobacteria</taxon>
        <taxon>Sphingomonadales</taxon>
        <taxon>Sphingomonadaceae</taxon>
        <taxon>Stakelama</taxon>
    </lineage>
</organism>
<dbReference type="GO" id="GO:0016757">
    <property type="term" value="F:glycosyltransferase activity"/>
    <property type="evidence" value="ECO:0007669"/>
    <property type="project" value="UniProtKB-KW"/>
</dbReference>
<gene>
    <name evidence="3" type="ORF">RPR59_00515</name>
</gene>